<gene>
    <name evidence="1" type="ORF">MIM_c37760</name>
</gene>
<dbReference type="HOGENOM" id="CLU_613440_0_0_4"/>
<proteinExistence type="predicted"/>
<dbReference type="EMBL" id="CP003915">
    <property type="protein sequence ID" value="AHG65833.1"/>
    <property type="molecule type" value="Genomic_DNA"/>
</dbReference>
<dbReference type="SUPFAM" id="SSF52402">
    <property type="entry name" value="Adenine nucleotide alpha hydrolases-like"/>
    <property type="match status" value="1"/>
</dbReference>
<evidence type="ECO:0000313" key="1">
    <source>
        <dbReference type="EMBL" id="AHG65833.1"/>
    </source>
</evidence>
<evidence type="ECO:0000313" key="2">
    <source>
        <dbReference type="Proteomes" id="UP000019095"/>
    </source>
</evidence>
<accession>W0PLH7</accession>
<reference evidence="1 2" key="1">
    <citation type="journal article" date="2014" name="Microbiology">
        <title>Unravelling the complete genome sequence of Advenella mimigardefordensis strain DPN7T and novel insights in the catabolism of the xenobiotic polythioester precursor 3,3'-dithiodipropionate.</title>
        <authorList>
            <person name="Wubbeler J.H."/>
            <person name="Hiessl S."/>
            <person name="Schuldes J."/>
            <person name="Thurmer A."/>
            <person name="Daniel R."/>
            <person name="Steinbuchel A."/>
        </authorList>
    </citation>
    <scope>NUCLEOTIDE SEQUENCE [LARGE SCALE GENOMIC DNA]</scope>
    <source>
        <strain evidence="2">DSM 17166 / LMG 22922 / DPN7</strain>
    </source>
</reference>
<keyword evidence="2" id="KW-1185">Reference proteome</keyword>
<organism evidence="1 2">
    <name type="scientific">Advenella mimigardefordensis (strain DSM 17166 / LMG 22922 / DPN7)</name>
    <dbReference type="NCBI Taxonomy" id="1247726"/>
    <lineage>
        <taxon>Bacteria</taxon>
        <taxon>Pseudomonadati</taxon>
        <taxon>Pseudomonadota</taxon>
        <taxon>Betaproteobacteria</taxon>
        <taxon>Burkholderiales</taxon>
        <taxon>Alcaligenaceae</taxon>
    </lineage>
</organism>
<dbReference type="AlphaFoldDB" id="W0PLH7"/>
<dbReference type="OrthoDB" id="7804473at2"/>
<dbReference type="Proteomes" id="UP000019095">
    <property type="component" value="Chromosome"/>
</dbReference>
<protein>
    <submittedName>
        <fullName evidence="1">Uncharacterized protein</fullName>
    </submittedName>
</protein>
<dbReference type="eggNOG" id="ENOG503413V">
    <property type="taxonomic scope" value="Bacteria"/>
</dbReference>
<dbReference type="RefSeq" id="WP_025374533.1">
    <property type="nucleotide sequence ID" value="NZ_CP003915.1"/>
</dbReference>
<dbReference type="PATRIC" id="fig|1247726.3.peg.4169"/>
<name>W0PLH7_ADVMD</name>
<sequence length="446" mass="50745">MPANKSLLFKNNGVSSIEKFEIDASEIDYDAQLEKGLAASRNRTAAFNRVFANSFKKLFMSGGKDSRATLAVLMSVLGNKDFYVHSIDPKKVSDNIKDHVQKDLSIANKISLMFGLKFCELEPELPVRKTPINFEESLSDWQNDFSNVRFNFQPAYYSYAYDDAQYKVQFRGAGGEIYRGYWSEVFKRYETTYKKIQDDSTTVREDAGVIFNALVPGNIIPAQIYNSAKAIFADTVATMPGNAFLQKIDQHYNFLRHRFHFAHGNRGLRLGELMYLPLIDRHFYQASLCLTHSQKTSGKLVFDIVDRINPYLNLIEYDSSAWSQDQLGQSKYLQKASILKLPDFKGSGEYHPKILLDSSKKFEVPSISNSIASSYNRQSALMARLRDNLQFLSKHPQSKIIFNDKLIKLCAQRIDKKQGINSLVGKTESIRDALVTLDINYLSIVA</sequence>
<dbReference type="KEGG" id="amim:MIM_c37760"/>